<protein>
    <recommendedName>
        <fullName evidence="4">Secreted protein</fullName>
    </recommendedName>
</protein>
<dbReference type="Proteomes" id="UP000765509">
    <property type="component" value="Unassembled WGS sequence"/>
</dbReference>
<dbReference type="AlphaFoldDB" id="A0A9Q3FP41"/>
<organism evidence="2 3">
    <name type="scientific">Austropuccinia psidii MF-1</name>
    <dbReference type="NCBI Taxonomy" id="1389203"/>
    <lineage>
        <taxon>Eukaryota</taxon>
        <taxon>Fungi</taxon>
        <taxon>Dikarya</taxon>
        <taxon>Basidiomycota</taxon>
        <taxon>Pucciniomycotina</taxon>
        <taxon>Pucciniomycetes</taxon>
        <taxon>Pucciniales</taxon>
        <taxon>Sphaerophragmiaceae</taxon>
        <taxon>Austropuccinia</taxon>
    </lineage>
</organism>
<keyword evidence="3" id="KW-1185">Reference proteome</keyword>
<proteinExistence type="predicted"/>
<evidence type="ECO:0000313" key="3">
    <source>
        <dbReference type="Proteomes" id="UP000765509"/>
    </source>
</evidence>
<keyword evidence="1" id="KW-0732">Signal</keyword>
<dbReference type="EMBL" id="AVOT02046018">
    <property type="protein sequence ID" value="MBW0541348.1"/>
    <property type="molecule type" value="Genomic_DNA"/>
</dbReference>
<feature type="signal peptide" evidence="1">
    <location>
        <begin position="1"/>
        <end position="22"/>
    </location>
</feature>
<reference evidence="2" key="1">
    <citation type="submission" date="2021-03" db="EMBL/GenBank/DDBJ databases">
        <title>Draft genome sequence of rust myrtle Austropuccinia psidii MF-1, a brazilian biotype.</title>
        <authorList>
            <person name="Quecine M.C."/>
            <person name="Pachon D.M.R."/>
            <person name="Bonatelli M.L."/>
            <person name="Correr F.H."/>
            <person name="Franceschini L.M."/>
            <person name="Leite T.F."/>
            <person name="Margarido G.R.A."/>
            <person name="Almeida C.A."/>
            <person name="Ferrarezi J.A."/>
            <person name="Labate C.A."/>
        </authorList>
    </citation>
    <scope>NUCLEOTIDE SEQUENCE</scope>
    <source>
        <strain evidence="2">MF-1</strain>
    </source>
</reference>
<evidence type="ECO:0000313" key="2">
    <source>
        <dbReference type="EMBL" id="MBW0541348.1"/>
    </source>
</evidence>
<gene>
    <name evidence="2" type="ORF">O181_081063</name>
</gene>
<evidence type="ECO:0000256" key="1">
    <source>
        <dbReference type="SAM" id="SignalP"/>
    </source>
</evidence>
<accession>A0A9Q3FP41</accession>
<name>A0A9Q3FP41_9BASI</name>
<comment type="caution">
    <text evidence="2">The sequence shown here is derived from an EMBL/GenBank/DDBJ whole genome shotgun (WGS) entry which is preliminary data.</text>
</comment>
<feature type="chain" id="PRO_5040155239" description="Secreted protein" evidence="1">
    <location>
        <begin position="23"/>
        <end position="156"/>
    </location>
</feature>
<sequence>MPLESLKFVFLTILLAAGYTLTAVPGASVQQCGYSYNEIKKETINCVNYRSVSFNCPKSSCHTGGQNTPVNPSTSVQNNFYFEGCFSQDFGPKYDYVWPLHFVSVNGGDVVVMRGVGGRTLPPKEVYPINRNMTCAGKSSTSSNHQRPWCNQCRRS</sequence>
<evidence type="ECO:0008006" key="4">
    <source>
        <dbReference type="Google" id="ProtNLM"/>
    </source>
</evidence>